<evidence type="ECO:0000256" key="2">
    <source>
        <dbReference type="ARBA" id="ARBA00010473"/>
    </source>
</evidence>
<evidence type="ECO:0000256" key="10">
    <source>
        <dbReference type="ARBA" id="ARBA00023242"/>
    </source>
</evidence>
<protein>
    <recommendedName>
        <fullName evidence="14">Nuclear membrane fusion protein Kar5</fullName>
    </recommendedName>
</protein>
<reference evidence="12 13" key="1">
    <citation type="submission" date="2018-02" db="EMBL/GenBank/DDBJ databases">
        <title>The genomes of Aspergillus section Nigri reveals drivers in fungal speciation.</title>
        <authorList>
            <consortium name="DOE Joint Genome Institute"/>
            <person name="Vesth T.C."/>
            <person name="Nybo J."/>
            <person name="Theobald S."/>
            <person name="Brandl J."/>
            <person name="Frisvad J.C."/>
            <person name="Nielsen K.F."/>
            <person name="Lyhne E.K."/>
            <person name="Kogle M.E."/>
            <person name="Kuo A."/>
            <person name="Riley R."/>
            <person name="Clum A."/>
            <person name="Nolan M."/>
            <person name="Lipzen A."/>
            <person name="Salamov A."/>
            <person name="Henrissat B."/>
            <person name="Wiebenga A."/>
            <person name="De vries R.P."/>
            <person name="Grigoriev I.V."/>
            <person name="Mortensen U.H."/>
            <person name="Andersen M.R."/>
            <person name="Baker S.E."/>
        </authorList>
    </citation>
    <scope>NUCLEOTIDE SEQUENCE [LARGE SCALE GENOMIC DNA]</scope>
    <source>
        <strain evidence="12 13">CBS 115571</strain>
    </source>
</reference>
<dbReference type="OMA" id="WPYIVCP"/>
<evidence type="ECO:0000256" key="1">
    <source>
        <dbReference type="ARBA" id="ARBA00003389"/>
    </source>
</evidence>
<dbReference type="GO" id="GO:0005789">
    <property type="term" value="C:endoplasmic reticulum membrane"/>
    <property type="evidence" value="ECO:0007669"/>
    <property type="project" value="UniProtKB-SubCell"/>
</dbReference>
<keyword evidence="3 11" id="KW-0415">Karyogamy</keyword>
<proteinExistence type="inferred from homology"/>
<evidence type="ECO:0000256" key="11">
    <source>
        <dbReference type="RuleBase" id="RU368082"/>
    </source>
</evidence>
<evidence type="ECO:0000256" key="8">
    <source>
        <dbReference type="ARBA" id="ARBA00023136"/>
    </source>
</evidence>
<dbReference type="GO" id="GO:0048288">
    <property type="term" value="P:nuclear membrane fusion involved in karyogamy"/>
    <property type="evidence" value="ECO:0007669"/>
    <property type="project" value="UniProtKB-UniRule"/>
</dbReference>
<accession>A0A2V5HQD0</accession>
<dbReference type="AlphaFoldDB" id="A0A2V5HQD0"/>
<dbReference type="EMBL" id="KZ825221">
    <property type="protein sequence ID" value="PYI14107.1"/>
    <property type="molecule type" value="Genomic_DNA"/>
</dbReference>
<dbReference type="GO" id="GO:0000742">
    <property type="term" value="P:karyogamy involved in conjugation with cellular fusion"/>
    <property type="evidence" value="ECO:0007669"/>
    <property type="project" value="UniProtKB-UniRule"/>
</dbReference>
<evidence type="ECO:0000256" key="6">
    <source>
        <dbReference type="ARBA" id="ARBA00022824"/>
    </source>
</evidence>
<comment type="subcellular location">
    <subcellularLocation>
        <location evidence="11">Endoplasmic reticulum membrane</location>
    </subcellularLocation>
    <subcellularLocation>
        <location evidence="11">Nucleus membrane</location>
    </subcellularLocation>
</comment>
<comment type="function">
    <text evidence="1 11">Required for nuclear membrane fusion during karyogamy.</text>
</comment>
<dbReference type="InterPro" id="IPR007292">
    <property type="entry name" value="Nuclear_fusion_Kar5"/>
</dbReference>
<dbReference type="Pfam" id="PF04163">
    <property type="entry name" value="Tht1"/>
    <property type="match status" value="1"/>
</dbReference>
<comment type="similarity">
    <text evidence="2 11">Belongs to the KAR5 family.</text>
</comment>
<gene>
    <name evidence="12" type="ORF">BO99DRAFT_370945</name>
</gene>
<keyword evidence="13" id="KW-1185">Reference proteome</keyword>
<evidence type="ECO:0000313" key="13">
    <source>
        <dbReference type="Proteomes" id="UP000249829"/>
    </source>
</evidence>
<name>A0A2V5HQD0_ASPV1</name>
<sequence>MKLLTALSFVAIMSQHIIISVLIFILTLSSLVDAVLPENALAGNENRAMDEIDLASLLTPRVPKQKPIIQEALTLIDSMKLAPSCNRLAVSELVSSCQSIGRRAEKQDTDIYLDLELVRSLYAARLAICELREAKAAAPDACSSLMIGPPQKRGRFGFIFSDRIRFSAPDVIQKPHLESCLQSLETRPQWWTSYSNSRQNAVVICQAARDETEKEELLELYRTILNSSTELERGLHEALEVAAADLARQKEFMQAVGIMRSRMRQELEETEMRLRSTIDRILHSLYAYAVDSFKESLGPAIDTLQQKTDSLKFKLQTVATEADKLGQTLHALYQESAKRDQELADAQQKELQTTRETALAHQESLGTLCQDNLARLLQVDASLDLLSTRMVYMLQIAQSMNERMPGLQKALNESEQRAEVLHQTQLQQYETLQEASRLHKQQQVHLNGTLADLDRAAVRAATMLKTFDKMGSKYWLDLVRKVICDAFWIMCSVVLRDVVARAVALTFNHLL</sequence>
<evidence type="ECO:0000256" key="3">
    <source>
        <dbReference type="ARBA" id="ARBA00022459"/>
    </source>
</evidence>
<evidence type="ECO:0008006" key="14">
    <source>
        <dbReference type="Google" id="ProtNLM"/>
    </source>
</evidence>
<keyword evidence="6 11" id="KW-0256">Endoplasmic reticulum</keyword>
<evidence type="ECO:0000256" key="7">
    <source>
        <dbReference type="ARBA" id="ARBA00022989"/>
    </source>
</evidence>
<keyword evidence="7" id="KW-1133">Transmembrane helix</keyword>
<dbReference type="Proteomes" id="UP000249829">
    <property type="component" value="Unassembled WGS sequence"/>
</dbReference>
<organism evidence="12 13">
    <name type="scientific">Aspergillus violaceofuscus (strain CBS 115571)</name>
    <dbReference type="NCBI Taxonomy" id="1450538"/>
    <lineage>
        <taxon>Eukaryota</taxon>
        <taxon>Fungi</taxon>
        <taxon>Dikarya</taxon>
        <taxon>Ascomycota</taxon>
        <taxon>Pezizomycotina</taxon>
        <taxon>Eurotiomycetes</taxon>
        <taxon>Eurotiomycetidae</taxon>
        <taxon>Eurotiales</taxon>
        <taxon>Aspergillaceae</taxon>
        <taxon>Aspergillus</taxon>
    </lineage>
</organism>
<dbReference type="PANTHER" id="PTHR28012:SF1">
    <property type="entry name" value="NUCLEAR FUSION PROTEIN KAR5"/>
    <property type="match status" value="1"/>
</dbReference>
<evidence type="ECO:0000256" key="4">
    <source>
        <dbReference type="ARBA" id="ARBA00022692"/>
    </source>
</evidence>
<dbReference type="GO" id="GO:0031965">
    <property type="term" value="C:nuclear membrane"/>
    <property type="evidence" value="ECO:0007669"/>
    <property type="project" value="UniProtKB-SubCell"/>
</dbReference>
<evidence type="ECO:0000313" key="12">
    <source>
        <dbReference type="EMBL" id="PYI14107.1"/>
    </source>
</evidence>
<keyword evidence="5 11" id="KW-0732">Signal</keyword>
<keyword evidence="8" id="KW-0472">Membrane</keyword>
<dbReference type="PANTHER" id="PTHR28012">
    <property type="entry name" value="NUCLEAR FUSION PROTEIN KAR5"/>
    <property type="match status" value="1"/>
</dbReference>
<keyword evidence="4" id="KW-0812">Transmembrane</keyword>
<keyword evidence="10 11" id="KW-0539">Nucleus</keyword>
<keyword evidence="9" id="KW-0325">Glycoprotein</keyword>
<evidence type="ECO:0000256" key="9">
    <source>
        <dbReference type="ARBA" id="ARBA00023180"/>
    </source>
</evidence>
<evidence type="ECO:0000256" key="5">
    <source>
        <dbReference type="ARBA" id="ARBA00022729"/>
    </source>
</evidence>